<protein>
    <recommendedName>
        <fullName evidence="5">Putative pre-16S rRNA nuclease</fullName>
        <ecNumber evidence="5">3.1.-.-</ecNumber>
    </recommendedName>
</protein>
<dbReference type="GO" id="GO:0004518">
    <property type="term" value="F:nuclease activity"/>
    <property type="evidence" value="ECO:0007669"/>
    <property type="project" value="UniProtKB-KW"/>
</dbReference>
<dbReference type="EMBL" id="FNGA01000002">
    <property type="protein sequence ID" value="SDK86078.1"/>
    <property type="molecule type" value="Genomic_DNA"/>
</dbReference>
<dbReference type="HAMAP" id="MF_00651">
    <property type="entry name" value="Nuclease_YqgF"/>
    <property type="match status" value="1"/>
</dbReference>
<name>A0A1G9FCL0_9BACT</name>
<dbReference type="STRING" id="246191.SAMN05660337_1485"/>
<evidence type="ECO:0000313" key="7">
    <source>
        <dbReference type="EMBL" id="SDK86078.1"/>
    </source>
</evidence>
<dbReference type="OrthoDB" id="9796140at2"/>
<dbReference type="InterPro" id="IPR037027">
    <property type="entry name" value="YqgF/RNaseH-like_dom_sf"/>
</dbReference>
<dbReference type="PANTHER" id="PTHR33317">
    <property type="entry name" value="POLYNUCLEOTIDYL TRANSFERASE, RIBONUCLEASE H-LIKE SUPERFAMILY PROTEIN"/>
    <property type="match status" value="1"/>
</dbReference>
<evidence type="ECO:0000256" key="5">
    <source>
        <dbReference type="HAMAP-Rule" id="MF_00651"/>
    </source>
</evidence>
<dbReference type="EC" id="3.1.-.-" evidence="5"/>
<proteinExistence type="inferred from homology"/>
<dbReference type="GO" id="GO:0005829">
    <property type="term" value="C:cytosol"/>
    <property type="evidence" value="ECO:0007669"/>
    <property type="project" value="TreeGrafter"/>
</dbReference>
<evidence type="ECO:0000313" key="8">
    <source>
        <dbReference type="Proteomes" id="UP000199053"/>
    </source>
</evidence>
<keyword evidence="4 5" id="KW-0378">Hydrolase</keyword>
<dbReference type="InterPro" id="IPR005227">
    <property type="entry name" value="YqgF"/>
</dbReference>
<dbReference type="CDD" id="cd16964">
    <property type="entry name" value="YqgF"/>
    <property type="match status" value="1"/>
</dbReference>
<keyword evidence="1 5" id="KW-0963">Cytoplasm</keyword>
<dbReference type="AlphaFoldDB" id="A0A1G9FCL0"/>
<evidence type="ECO:0000256" key="2">
    <source>
        <dbReference type="ARBA" id="ARBA00022517"/>
    </source>
</evidence>
<evidence type="ECO:0000256" key="3">
    <source>
        <dbReference type="ARBA" id="ARBA00022722"/>
    </source>
</evidence>
<evidence type="ECO:0000259" key="6">
    <source>
        <dbReference type="SMART" id="SM00732"/>
    </source>
</evidence>
<comment type="subcellular location">
    <subcellularLocation>
        <location evidence="5">Cytoplasm</location>
    </subcellularLocation>
</comment>
<dbReference type="InterPro" id="IPR012337">
    <property type="entry name" value="RNaseH-like_sf"/>
</dbReference>
<dbReference type="GO" id="GO:0016788">
    <property type="term" value="F:hydrolase activity, acting on ester bonds"/>
    <property type="evidence" value="ECO:0007669"/>
    <property type="project" value="UniProtKB-UniRule"/>
</dbReference>
<evidence type="ECO:0000256" key="1">
    <source>
        <dbReference type="ARBA" id="ARBA00022490"/>
    </source>
</evidence>
<dbReference type="RefSeq" id="WP_092159715.1">
    <property type="nucleotide sequence ID" value="NZ_FNGA01000002.1"/>
</dbReference>
<reference evidence="8" key="1">
    <citation type="submission" date="2016-10" db="EMBL/GenBank/DDBJ databases">
        <authorList>
            <person name="Varghese N."/>
            <person name="Submissions S."/>
        </authorList>
    </citation>
    <scope>NUCLEOTIDE SEQUENCE [LARGE SCALE GENOMIC DNA]</scope>
    <source>
        <strain evidence="8">DSM 16995</strain>
    </source>
</reference>
<evidence type="ECO:0000256" key="4">
    <source>
        <dbReference type="ARBA" id="ARBA00022801"/>
    </source>
</evidence>
<dbReference type="GO" id="GO:0000967">
    <property type="term" value="P:rRNA 5'-end processing"/>
    <property type="evidence" value="ECO:0007669"/>
    <property type="project" value="UniProtKB-UniRule"/>
</dbReference>
<dbReference type="InterPro" id="IPR006641">
    <property type="entry name" value="YqgF/RNaseH-like_dom"/>
</dbReference>
<dbReference type="SMART" id="SM00732">
    <property type="entry name" value="YqgFc"/>
    <property type="match status" value="1"/>
</dbReference>
<keyword evidence="8" id="KW-1185">Reference proteome</keyword>
<comment type="similarity">
    <text evidence="5">Belongs to the YqgF HJR family.</text>
</comment>
<dbReference type="Gene3D" id="3.30.420.140">
    <property type="entry name" value="YqgF/RNase H-like domain"/>
    <property type="match status" value="1"/>
</dbReference>
<dbReference type="NCBIfam" id="TIGR00250">
    <property type="entry name" value="RNAse_H_YqgF"/>
    <property type="match status" value="1"/>
</dbReference>
<gene>
    <name evidence="7" type="ORF">SAMN05660337_1485</name>
</gene>
<sequence length="135" mass="15144">MKTIGIDFGTKRIGIAMTDAEGILAYPFKVIVKTTRDALFSELLEIFETEKVDEIVVGLPLSLDGEDTLTTRQVRNFATSLGRRTTLPIHLVDERLSSVAAEEELKEAGLWNRKRKKNLDSQAAKIILETWQARA</sequence>
<organism evidence="7 8">
    <name type="scientific">Maridesulfovibrio ferrireducens</name>
    <dbReference type="NCBI Taxonomy" id="246191"/>
    <lineage>
        <taxon>Bacteria</taxon>
        <taxon>Pseudomonadati</taxon>
        <taxon>Thermodesulfobacteriota</taxon>
        <taxon>Desulfovibrionia</taxon>
        <taxon>Desulfovibrionales</taxon>
        <taxon>Desulfovibrionaceae</taxon>
        <taxon>Maridesulfovibrio</taxon>
    </lineage>
</organism>
<accession>A0A1G9FCL0</accession>
<dbReference type="PANTHER" id="PTHR33317:SF4">
    <property type="entry name" value="POLYNUCLEOTIDYL TRANSFERASE, RIBONUCLEASE H-LIKE SUPERFAMILY PROTEIN"/>
    <property type="match status" value="1"/>
</dbReference>
<dbReference type="SUPFAM" id="SSF53098">
    <property type="entry name" value="Ribonuclease H-like"/>
    <property type="match status" value="1"/>
</dbReference>
<dbReference type="Pfam" id="PF03652">
    <property type="entry name" value="RuvX"/>
    <property type="match status" value="1"/>
</dbReference>
<dbReference type="Proteomes" id="UP000199053">
    <property type="component" value="Unassembled WGS sequence"/>
</dbReference>
<keyword evidence="2 5" id="KW-0690">Ribosome biogenesis</keyword>
<comment type="function">
    <text evidence="5">Could be a nuclease involved in processing of the 5'-end of pre-16S rRNA.</text>
</comment>
<keyword evidence="3 5" id="KW-0540">Nuclease</keyword>
<feature type="domain" description="YqgF/RNase H-like" evidence="6">
    <location>
        <begin position="1"/>
        <end position="101"/>
    </location>
</feature>